<organism evidence="2 3">
    <name type="scientific">Macrosiphum euphorbiae</name>
    <name type="common">potato aphid</name>
    <dbReference type="NCBI Taxonomy" id="13131"/>
    <lineage>
        <taxon>Eukaryota</taxon>
        <taxon>Metazoa</taxon>
        <taxon>Ecdysozoa</taxon>
        <taxon>Arthropoda</taxon>
        <taxon>Hexapoda</taxon>
        <taxon>Insecta</taxon>
        <taxon>Pterygota</taxon>
        <taxon>Neoptera</taxon>
        <taxon>Paraneoptera</taxon>
        <taxon>Hemiptera</taxon>
        <taxon>Sternorrhyncha</taxon>
        <taxon>Aphidomorpha</taxon>
        <taxon>Aphidoidea</taxon>
        <taxon>Aphididae</taxon>
        <taxon>Macrosiphini</taxon>
        <taxon>Macrosiphum</taxon>
    </lineage>
</organism>
<accession>A0AAV0WPI0</accession>
<reference evidence="2 3" key="1">
    <citation type="submission" date="2023-01" db="EMBL/GenBank/DDBJ databases">
        <authorList>
            <person name="Whitehead M."/>
        </authorList>
    </citation>
    <scope>NUCLEOTIDE SEQUENCE [LARGE SCALE GENOMIC DNA]</scope>
</reference>
<dbReference type="AlphaFoldDB" id="A0AAV0WPI0"/>
<dbReference type="PANTHER" id="PTHR33332">
    <property type="entry name" value="REVERSE TRANSCRIPTASE DOMAIN-CONTAINING PROTEIN"/>
    <property type="match status" value="1"/>
</dbReference>
<evidence type="ECO:0000313" key="3">
    <source>
        <dbReference type="Proteomes" id="UP001160148"/>
    </source>
</evidence>
<name>A0AAV0WPI0_9HEMI</name>
<evidence type="ECO:0000313" key="2">
    <source>
        <dbReference type="EMBL" id="CAI6357576.1"/>
    </source>
</evidence>
<dbReference type="EMBL" id="CARXXK010000002">
    <property type="protein sequence ID" value="CAI6357576.1"/>
    <property type="molecule type" value="Genomic_DNA"/>
</dbReference>
<sequence>MISFIKNFLMDRTFQVKVNFHLSQVFKQENGVPQGSILSVSLFLVAINDLCEEIKFPVISSLFADDLNIWCCGKNTQNIQPVLQDPLLSLEKWSAKSGYRFTPLKSQSIKFSHSKKKISDIKHKNKQYSYTQHKTFENIMNRI</sequence>
<protein>
    <recommendedName>
        <fullName evidence="1">Reverse transcriptase domain-containing protein</fullName>
    </recommendedName>
</protein>
<dbReference type="PROSITE" id="PS50878">
    <property type="entry name" value="RT_POL"/>
    <property type="match status" value="1"/>
</dbReference>
<evidence type="ECO:0000259" key="1">
    <source>
        <dbReference type="PROSITE" id="PS50878"/>
    </source>
</evidence>
<dbReference type="Proteomes" id="UP001160148">
    <property type="component" value="Unassembled WGS sequence"/>
</dbReference>
<keyword evidence="3" id="KW-1185">Reference proteome</keyword>
<gene>
    <name evidence="2" type="ORF">MEUPH1_LOCUS13187</name>
</gene>
<feature type="domain" description="Reverse transcriptase" evidence="1">
    <location>
        <begin position="1"/>
        <end position="143"/>
    </location>
</feature>
<comment type="caution">
    <text evidence="2">The sequence shown here is derived from an EMBL/GenBank/DDBJ whole genome shotgun (WGS) entry which is preliminary data.</text>
</comment>
<dbReference type="InterPro" id="IPR000477">
    <property type="entry name" value="RT_dom"/>
</dbReference>
<dbReference type="Pfam" id="PF00078">
    <property type="entry name" value="RVT_1"/>
    <property type="match status" value="1"/>
</dbReference>
<proteinExistence type="predicted"/>